<evidence type="ECO:0000256" key="2">
    <source>
        <dbReference type="ARBA" id="ARBA00022748"/>
    </source>
</evidence>
<evidence type="ECO:0000313" key="7">
    <source>
        <dbReference type="Proteomes" id="UP000479132"/>
    </source>
</evidence>
<dbReference type="GO" id="GO:0016209">
    <property type="term" value="F:antioxidant activity"/>
    <property type="evidence" value="ECO:0007669"/>
    <property type="project" value="InterPro"/>
</dbReference>
<reference evidence="6 7" key="1">
    <citation type="submission" date="2020-02" db="EMBL/GenBank/DDBJ databases">
        <title>Aliifodinibius halophilus 2W32, complete genome.</title>
        <authorList>
            <person name="Li Y."/>
            <person name="Wu S."/>
        </authorList>
    </citation>
    <scope>NUCLEOTIDE SEQUENCE [LARGE SCALE GENOMIC DNA]</scope>
    <source>
        <strain evidence="6 7">2W32</strain>
    </source>
</reference>
<protein>
    <submittedName>
        <fullName evidence="6">TlpA family protein disulfide reductase</fullName>
    </submittedName>
</protein>
<dbReference type="PROSITE" id="PS00194">
    <property type="entry name" value="THIOREDOXIN_1"/>
    <property type="match status" value="1"/>
</dbReference>
<evidence type="ECO:0000256" key="1">
    <source>
        <dbReference type="ARBA" id="ARBA00004196"/>
    </source>
</evidence>
<dbReference type="PROSITE" id="PS51257">
    <property type="entry name" value="PROKAR_LIPOPROTEIN"/>
    <property type="match status" value="1"/>
</dbReference>
<dbReference type="GO" id="GO:0030313">
    <property type="term" value="C:cell envelope"/>
    <property type="evidence" value="ECO:0007669"/>
    <property type="project" value="UniProtKB-SubCell"/>
</dbReference>
<proteinExistence type="predicted"/>
<dbReference type="InterPro" id="IPR036249">
    <property type="entry name" value="Thioredoxin-like_sf"/>
</dbReference>
<evidence type="ECO:0000256" key="3">
    <source>
        <dbReference type="ARBA" id="ARBA00023157"/>
    </source>
</evidence>
<dbReference type="Gene3D" id="3.40.30.10">
    <property type="entry name" value="Glutaredoxin"/>
    <property type="match status" value="1"/>
</dbReference>
<keyword evidence="2" id="KW-0201">Cytochrome c-type biogenesis</keyword>
<feature type="domain" description="Thioredoxin" evidence="5">
    <location>
        <begin position="310"/>
        <end position="451"/>
    </location>
</feature>
<dbReference type="CDD" id="cd02966">
    <property type="entry name" value="TlpA_like_family"/>
    <property type="match status" value="1"/>
</dbReference>
<dbReference type="Proteomes" id="UP000479132">
    <property type="component" value="Unassembled WGS sequence"/>
</dbReference>
<evidence type="ECO:0000313" key="6">
    <source>
        <dbReference type="EMBL" id="NGP88468.1"/>
    </source>
</evidence>
<dbReference type="GO" id="GO:0017004">
    <property type="term" value="P:cytochrome complex assembly"/>
    <property type="evidence" value="ECO:0007669"/>
    <property type="project" value="UniProtKB-KW"/>
</dbReference>
<organism evidence="6 7">
    <name type="scientific">Fodinibius halophilus</name>
    <dbReference type="NCBI Taxonomy" id="1736908"/>
    <lineage>
        <taxon>Bacteria</taxon>
        <taxon>Pseudomonadati</taxon>
        <taxon>Balneolota</taxon>
        <taxon>Balneolia</taxon>
        <taxon>Balneolales</taxon>
        <taxon>Balneolaceae</taxon>
        <taxon>Fodinibius</taxon>
    </lineage>
</organism>
<dbReference type="InterPro" id="IPR017937">
    <property type="entry name" value="Thioredoxin_CS"/>
</dbReference>
<keyword evidence="3" id="KW-1015">Disulfide bond</keyword>
<dbReference type="AlphaFoldDB" id="A0A6M1SX46"/>
<sequence>METNESRLFILWGVFLAAVLVVAGCSESDSPNIIHLKQIKYDNALPPNAAFDTFDPTKHIFTVKERNNITGIPDTLKELNVWHDFIYSDQYFYYAYKKGDWSEEEFNNMSPPIDTSSQTEQWVDCISTIAFGKDKNGQWVTILDKDNDEDLSDEEPITFSTDTLEFKTKRMAVKRAQVDLTFEIYRDNQILTQTEPFILTYSPTAGVPSIGINYDKYRRGKWQVNKQTFDVALFSFGYEAVYNPGEFTYLLIDLNKDGQFDIMPGNNESYRTDRPFNVFGETFQVDSINAIGTKIHITKPDTSVLPALALRKGASALNFKAQTIGGDSLAFSNLRGKFVLLDFWGTWCGPCLKEIPNLKEAYSIFSDKNFEIVGICVDQNIKQVRDFVKERNIKWPQIYEPYGQVDQPISNLYRVTGYPTQYLVNPDGNIVAFGNELKGDQLIKTLNTYIK</sequence>
<dbReference type="PANTHER" id="PTHR42852">
    <property type="entry name" value="THIOL:DISULFIDE INTERCHANGE PROTEIN DSBE"/>
    <property type="match status" value="1"/>
</dbReference>
<dbReference type="GO" id="GO:0016491">
    <property type="term" value="F:oxidoreductase activity"/>
    <property type="evidence" value="ECO:0007669"/>
    <property type="project" value="InterPro"/>
</dbReference>
<evidence type="ECO:0000259" key="5">
    <source>
        <dbReference type="PROSITE" id="PS51352"/>
    </source>
</evidence>
<dbReference type="SUPFAM" id="SSF52833">
    <property type="entry name" value="Thioredoxin-like"/>
    <property type="match status" value="1"/>
</dbReference>
<keyword evidence="4" id="KW-0676">Redox-active center</keyword>
<comment type="subcellular location">
    <subcellularLocation>
        <location evidence="1">Cell envelope</location>
    </subcellularLocation>
</comment>
<dbReference type="PANTHER" id="PTHR42852:SF6">
    <property type="entry name" value="THIOL:DISULFIDE INTERCHANGE PROTEIN DSBE"/>
    <property type="match status" value="1"/>
</dbReference>
<dbReference type="RefSeq" id="WP_165268228.1">
    <property type="nucleotide sequence ID" value="NZ_JAALLS010000010.1"/>
</dbReference>
<dbReference type="InterPro" id="IPR000866">
    <property type="entry name" value="AhpC/TSA"/>
</dbReference>
<comment type="caution">
    <text evidence="6">The sequence shown here is derived from an EMBL/GenBank/DDBJ whole genome shotgun (WGS) entry which is preliminary data.</text>
</comment>
<accession>A0A6M1SX46</accession>
<dbReference type="InterPro" id="IPR013766">
    <property type="entry name" value="Thioredoxin_domain"/>
</dbReference>
<keyword evidence="7" id="KW-1185">Reference proteome</keyword>
<dbReference type="Pfam" id="PF00578">
    <property type="entry name" value="AhpC-TSA"/>
    <property type="match status" value="1"/>
</dbReference>
<dbReference type="EMBL" id="JAALLS010000010">
    <property type="protein sequence ID" value="NGP88468.1"/>
    <property type="molecule type" value="Genomic_DNA"/>
</dbReference>
<name>A0A6M1SX46_9BACT</name>
<gene>
    <name evidence="6" type="ORF">G3569_08880</name>
</gene>
<dbReference type="InterPro" id="IPR050553">
    <property type="entry name" value="Thioredoxin_ResA/DsbE_sf"/>
</dbReference>
<evidence type="ECO:0000256" key="4">
    <source>
        <dbReference type="ARBA" id="ARBA00023284"/>
    </source>
</evidence>
<dbReference type="PROSITE" id="PS51352">
    <property type="entry name" value="THIOREDOXIN_2"/>
    <property type="match status" value="1"/>
</dbReference>